<dbReference type="InParanoid" id="A0A0D0ABA3"/>
<keyword evidence="4" id="KW-1185">Reference proteome</keyword>
<sequence length="271" mass="30496">MGNGPSVFARTPQEHLEHMWKGRSPLAYSCPPGHVRVYLLPEWTRGKNPMNEPWAALKNDFMLEPTGELDIKKVKGKWGLERCSAIDLERMQPFEEKCKGRLSLLAIKVLADSKGVMYLLFDVSNGVSCPNAHSLSSNTEPTPSEDVVSMRLDRLRIVRQYDAAVEYILEATLGRISKLLDNGVVGESVSHYYPEYSGANPGRISNVPQEEHSEESSSVKENVFEVEDNKTSAAPYQQQRQLLFFAAVLFLYFSGALGRYARFGRDLAYGW</sequence>
<dbReference type="Proteomes" id="UP000054485">
    <property type="component" value="Unassembled WGS sequence"/>
</dbReference>
<name>A0A0D0ABA3_9AGAM</name>
<gene>
    <name evidence="3" type="ORF">CY34DRAFT_96198</name>
</gene>
<reference evidence="3 4" key="1">
    <citation type="submission" date="2014-04" db="EMBL/GenBank/DDBJ databases">
        <authorList>
            <consortium name="DOE Joint Genome Institute"/>
            <person name="Kuo A."/>
            <person name="Ruytinx J."/>
            <person name="Rineau F."/>
            <person name="Colpaert J."/>
            <person name="Kohler A."/>
            <person name="Nagy L.G."/>
            <person name="Floudas D."/>
            <person name="Copeland A."/>
            <person name="Barry K.W."/>
            <person name="Cichocki N."/>
            <person name="Veneault-Fourrey C."/>
            <person name="LaButti K."/>
            <person name="Lindquist E.A."/>
            <person name="Lipzen A."/>
            <person name="Lundell T."/>
            <person name="Morin E."/>
            <person name="Murat C."/>
            <person name="Sun H."/>
            <person name="Tunlid A."/>
            <person name="Henrissat B."/>
            <person name="Grigoriev I.V."/>
            <person name="Hibbett D.S."/>
            <person name="Martin F."/>
            <person name="Nordberg H.P."/>
            <person name="Cantor M.N."/>
            <person name="Hua S.X."/>
        </authorList>
    </citation>
    <scope>NUCLEOTIDE SEQUENCE [LARGE SCALE GENOMIC DNA]</scope>
    <source>
        <strain evidence="3 4">UH-Slu-Lm8-n1</strain>
    </source>
</reference>
<evidence type="ECO:0000313" key="3">
    <source>
        <dbReference type="EMBL" id="KIK35379.1"/>
    </source>
</evidence>
<evidence type="ECO:0000313" key="4">
    <source>
        <dbReference type="Proteomes" id="UP000054485"/>
    </source>
</evidence>
<keyword evidence="2" id="KW-1133">Transmembrane helix</keyword>
<dbReference type="EMBL" id="KN835631">
    <property type="protein sequence ID" value="KIK35379.1"/>
    <property type="molecule type" value="Genomic_DNA"/>
</dbReference>
<proteinExistence type="predicted"/>
<dbReference type="HOGENOM" id="CLU_1027364_0_0_1"/>
<dbReference type="AlphaFoldDB" id="A0A0D0ABA3"/>
<accession>A0A0D0ABA3</accession>
<organism evidence="3 4">
    <name type="scientific">Suillus luteus UH-Slu-Lm8-n1</name>
    <dbReference type="NCBI Taxonomy" id="930992"/>
    <lineage>
        <taxon>Eukaryota</taxon>
        <taxon>Fungi</taxon>
        <taxon>Dikarya</taxon>
        <taxon>Basidiomycota</taxon>
        <taxon>Agaricomycotina</taxon>
        <taxon>Agaricomycetes</taxon>
        <taxon>Agaricomycetidae</taxon>
        <taxon>Boletales</taxon>
        <taxon>Suillineae</taxon>
        <taxon>Suillaceae</taxon>
        <taxon>Suillus</taxon>
    </lineage>
</organism>
<keyword evidence="2" id="KW-0472">Membrane</keyword>
<dbReference type="OrthoDB" id="2796521at2759"/>
<evidence type="ECO:0000256" key="2">
    <source>
        <dbReference type="SAM" id="Phobius"/>
    </source>
</evidence>
<feature type="region of interest" description="Disordered" evidence="1">
    <location>
        <begin position="200"/>
        <end position="221"/>
    </location>
</feature>
<reference evidence="4" key="2">
    <citation type="submission" date="2015-01" db="EMBL/GenBank/DDBJ databases">
        <title>Evolutionary Origins and Diversification of the Mycorrhizal Mutualists.</title>
        <authorList>
            <consortium name="DOE Joint Genome Institute"/>
            <consortium name="Mycorrhizal Genomics Consortium"/>
            <person name="Kohler A."/>
            <person name="Kuo A."/>
            <person name="Nagy L.G."/>
            <person name="Floudas D."/>
            <person name="Copeland A."/>
            <person name="Barry K.W."/>
            <person name="Cichocki N."/>
            <person name="Veneault-Fourrey C."/>
            <person name="LaButti K."/>
            <person name="Lindquist E.A."/>
            <person name="Lipzen A."/>
            <person name="Lundell T."/>
            <person name="Morin E."/>
            <person name="Murat C."/>
            <person name="Riley R."/>
            <person name="Ohm R."/>
            <person name="Sun H."/>
            <person name="Tunlid A."/>
            <person name="Henrissat B."/>
            <person name="Grigoriev I.V."/>
            <person name="Hibbett D.S."/>
            <person name="Martin F."/>
        </authorList>
    </citation>
    <scope>NUCLEOTIDE SEQUENCE [LARGE SCALE GENOMIC DNA]</scope>
    <source>
        <strain evidence="4">UH-Slu-Lm8-n1</strain>
    </source>
</reference>
<feature type="compositionally biased region" description="Basic and acidic residues" evidence="1">
    <location>
        <begin position="209"/>
        <end position="218"/>
    </location>
</feature>
<keyword evidence="2" id="KW-0812">Transmembrane</keyword>
<evidence type="ECO:0000256" key="1">
    <source>
        <dbReference type="SAM" id="MobiDB-lite"/>
    </source>
</evidence>
<protein>
    <submittedName>
        <fullName evidence="3">Uncharacterized protein</fullName>
    </submittedName>
</protein>
<feature type="transmembrane region" description="Helical" evidence="2">
    <location>
        <begin position="242"/>
        <end position="261"/>
    </location>
</feature>